<accession>A0A561SVF6</accession>
<comment type="caution">
    <text evidence="2">The sequence shown here is derived from an EMBL/GenBank/DDBJ whole genome shotgun (WGS) entry which is preliminary data.</text>
</comment>
<sequence length="94" mass="10574">MPRSNRPRRTEHVPLRSAAVTRRESGPDGDWVVRSVPGSAAGKDYRCPGCQQLIRPGTGHVVAWPADELGSVTDRRHWHRACWEARARRRPGGR</sequence>
<keyword evidence="3" id="KW-1185">Reference proteome</keyword>
<gene>
    <name evidence="2" type="ORF">FHX44_114745</name>
</gene>
<dbReference type="Proteomes" id="UP000321261">
    <property type="component" value="Unassembled WGS sequence"/>
</dbReference>
<evidence type="ECO:0000313" key="2">
    <source>
        <dbReference type="EMBL" id="TWF78821.1"/>
    </source>
</evidence>
<evidence type="ECO:0000313" key="3">
    <source>
        <dbReference type="Proteomes" id="UP000321261"/>
    </source>
</evidence>
<dbReference type="EMBL" id="VIWU01000001">
    <property type="protein sequence ID" value="TWF78821.1"/>
    <property type="molecule type" value="Genomic_DNA"/>
</dbReference>
<dbReference type="AlphaFoldDB" id="A0A561SVF6"/>
<evidence type="ECO:0000256" key="1">
    <source>
        <dbReference type="SAM" id="MobiDB-lite"/>
    </source>
</evidence>
<reference evidence="2 3" key="1">
    <citation type="submission" date="2019-06" db="EMBL/GenBank/DDBJ databases">
        <title>Sequencing the genomes of 1000 actinobacteria strains.</title>
        <authorList>
            <person name="Klenk H.-P."/>
        </authorList>
    </citation>
    <scope>NUCLEOTIDE SEQUENCE [LARGE SCALE GENOMIC DNA]</scope>
    <source>
        <strain evidence="2 3">DSM 45671</strain>
    </source>
</reference>
<feature type="region of interest" description="Disordered" evidence="1">
    <location>
        <begin position="1"/>
        <end position="35"/>
    </location>
</feature>
<organism evidence="2 3">
    <name type="scientific">Pseudonocardia hierapolitana</name>
    <dbReference type="NCBI Taxonomy" id="1128676"/>
    <lineage>
        <taxon>Bacteria</taxon>
        <taxon>Bacillati</taxon>
        <taxon>Actinomycetota</taxon>
        <taxon>Actinomycetes</taxon>
        <taxon>Pseudonocardiales</taxon>
        <taxon>Pseudonocardiaceae</taxon>
        <taxon>Pseudonocardia</taxon>
    </lineage>
</organism>
<evidence type="ECO:0008006" key="4">
    <source>
        <dbReference type="Google" id="ProtNLM"/>
    </source>
</evidence>
<protein>
    <recommendedName>
        <fullName evidence="4">ATP/GTP-binding protein</fullName>
    </recommendedName>
</protein>
<dbReference type="RefSeq" id="WP_212612614.1">
    <property type="nucleotide sequence ID" value="NZ_VIWU01000001.1"/>
</dbReference>
<name>A0A561SVF6_9PSEU</name>
<proteinExistence type="predicted"/>